<sequence>MLDIRALAKYTQGSPVERLPLNLARPIWSEIVEETSVKFSKTHLVRDSGGGLKKAEELLTITCNGAVKMELPLGGLEETNVAPN</sequence>
<protein>
    <submittedName>
        <fullName evidence="1">Uncharacterized protein</fullName>
    </submittedName>
</protein>
<comment type="caution">
    <text evidence="1">The sequence shown here is derived from an EMBL/GenBank/DDBJ whole genome shotgun (WGS) entry which is preliminary data.</text>
</comment>
<name>A0AAP0NJ50_LIQFO</name>
<gene>
    <name evidence="1" type="ORF">L1049_003310</name>
</gene>
<reference evidence="1 2" key="1">
    <citation type="journal article" date="2024" name="Plant J.">
        <title>Genome sequences and population genomics reveal climatic adaptation and genomic divergence between two closely related sweetgum species.</title>
        <authorList>
            <person name="Xu W.Q."/>
            <person name="Ren C.Q."/>
            <person name="Zhang X.Y."/>
            <person name="Comes H.P."/>
            <person name="Liu X.H."/>
            <person name="Li Y.G."/>
            <person name="Kettle C.J."/>
            <person name="Jalonen R."/>
            <person name="Gaisberger H."/>
            <person name="Ma Y.Z."/>
            <person name="Qiu Y.X."/>
        </authorList>
    </citation>
    <scope>NUCLEOTIDE SEQUENCE [LARGE SCALE GENOMIC DNA]</scope>
    <source>
        <strain evidence="1">Hangzhou</strain>
    </source>
</reference>
<organism evidence="1 2">
    <name type="scientific">Liquidambar formosana</name>
    <name type="common">Formosan gum</name>
    <dbReference type="NCBI Taxonomy" id="63359"/>
    <lineage>
        <taxon>Eukaryota</taxon>
        <taxon>Viridiplantae</taxon>
        <taxon>Streptophyta</taxon>
        <taxon>Embryophyta</taxon>
        <taxon>Tracheophyta</taxon>
        <taxon>Spermatophyta</taxon>
        <taxon>Magnoliopsida</taxon>
        <taxon>eudicotyledons</taxon>
        <taxon>Gunneridae</taxon>
        <taxon>Pentapetalae</taxon>
        <taxon>Saxifragales</taxon>
        <taxon>Altingiaceae</taxon>
        <taxon>Liquidambar</taxon>
    </lineage>
</organism>
<evidence type="ECO:0000313" key="1">
    <source>
        <dbReference type="EMBL" id="KAK9272931.1"/>
    </source>
</evidence>
<keyword evidence="2" id="KW-1185">Reference proteome</keyword>
<dbReference type="EMBL" id="JBBPBK010000013">
    <property type="protein sequence ID" value="KAK9272931.1"/>
    <property type="molecule type" value="Genomic_DNA"/>
</dbReference>
<proteinExistence type="predicted"/>
<dbReference type="AlphaFoldDB" id="A0AAP0NJ50"/>
<dbReference type="Proteomes" id="UP001415857">
    <property type="component" value="Unassembled WGS sequence"/>
</dbReference>
<accession>A0AAP0NJ50</accession>
<evidence type="ECO:0000313" key="2">
    <source>
        <dbReference type="Proteomes" id="UP001415857"/>
    </source>
</evidence>